<name>A0A4S4KVF3_9APHY</name>
<dbReference type="GO" id="GO:1990573">
    <property type="term" value="P:potassium ion import across plasma membrane"/>
    <property type="evidence" value="ECO:0007669"/>
    <property type="project" value="TreeGrafter"/>
</dbReference>
<feature type="transmembrane region" description="Helical" evidence="8">
    <location>
        <begin position="448"/>
        <end position="467"/>
    </location>
</feature>
<dbReference type="Pfam" id="PF02386">
    <property type="entry name" value="TrkH"/>
    <property type="match status" value="2"/>
</dbReference>
<reference evidence="9 10" key="1">
    <citation type="submission" date="2019-02" db="EMBL/GenBank/DDBJ databases">
        <title>Genome sequencing of the rare red list fungi Phlebia centrifuga.</title>
        <authorList>
            <person name="Buettner E."/>
            <person name="Kellner H."/>
        </authorList>
    </citation>
    <scope>NUCLEOTIDE SEQUENCE [LARGE SCALE GENOMIC DNA]</scope>
    <source>
        <strain evidence="9 10">DSM 108282</strain>
    </source>
</reference>
<evidence type="ECO:0000256" key="3">
    <source>
        <dbReference type="ARBA" id="ARBA00022692"/>
    </source>
</evidence>
<proteinExistence type="predicted"/>
<keyword evidence="5" id="KW-0406">Ion transport</keyword>
<keyword evidence="10" id="KW-1185">Reference proteome</keyword>
<dbReference type="InterPro" id="IPR051143">
    <property type="entry name" value="TrkH_K-transport"/>
</dbReference>
<dbReference type="Proteomes" id="UP000309038">
    <property type="component" value="Unassembled WGS sequence"/>
</dbReference>
<dbReference type="AlphaFoldDB" id="A0A4S4KVF3"/>
<dbReference type="PANTHER" id="PTHR31064:SF30">
    <property type="entry name" value="HIGH-AFFINITY POTASSIUM TRANSPORT PROTEIN-RELATED"/>
    <property type="match status" value="1"/>
</dbReference>
<feature type="transmembrane region" description="Helical" evidence="8">
    <location>
        <begin position="71"/>
        <end position="92"/>
    </location>
</feature>
<accession>A0A4S4KVF3</accession>
<dbReference type="InterPro" id="IPR003445">
    <property type="entry name" value="Cat_transpt"/>
</dbReference>
<evidence type="ECO:0000256" key="1">
    <source>
        <dbReference type="ARBA" id="ARBA00004141"/>
    </source>
</evidence>
<feature type="transmembrane region" description="Helical" evidence="8">
    <location>
        <begin position="374"/>
        <end position="399"/>
    </location>
</feature>
<dbReference type="GO" id="GO:0030007">
    <property type="term" value="P:intracellular potassium ion homeostasis"/>
    <property type="evidence" value="ECO:0007669"/>
    <property type="project" value="TreeGrafter"/>
</dbReference>
<dbReference type="GO" id="GO:0005886">
    <property type="term" value="C:plasma membrane"/>
    <property type="evidence" value="ECO:0007669"/>
    <property type="project" value="TreeGrafter"/>
</dbReference>
<dbReference type="GO" id="GO:0140107">
    <property type="term" value="F:high-affinity potassium ion transmembrane transporter activity"/>
    <property type="evidence" value="ECO:0007669"/>
    <property type="project" value="TreeGrafter"/>
</dbReference>
<evidence type="ECO:0000313" key="9">
    <source>
        <dbReference type="EMBL" id="THH02028.1"/>
    </source>
</evidence>
<evidence type="ECO:0000256" key="7">
    <source>
        <dbReference type="SAM" id="MobiDB-lite"/>
    </source>
</evidence>
<keyword evidence="6 8" id="KW-0472">Membrane</keyword>
<gene>
    <name evidence="9" type="ORF">EW026_g755</name>
</gene>
<feature type="transmembrane region" description="Helical" evidence="8">
    <location>
        <begin position="343"/>
        <end position="362"/>
    </location>
</feature>
<dbReference type="PANTHER" id="PTHR31064">
    <property type="entry name" value="POTASSIUM TRANSPORT PROTEIN DDB_G0292412-RELATED"/>
    <property type="match status" value="1"/>
</dbReference>
<feature type="transmembrane region" description="Helical" evidence="8">
    <location>
        <begin position="44"/>
        <end position="65"/>
    </location>
</feature>
<keyword evidence="2" id="KW-0813">Transport</keyword>
<evidence type="ECO:0000256" key="8">
    <source>
        <dbReference type="SAM" id="Phobius"/>
    </source>
</evidence>
<feature type="transmembrane region" description="Helical" evidence="8">
    <location>
        <begin position="12"/>
        <end position="32"/>
    </location>
</feature>
<comment type="caution">
    <text evidence="9">The sequence shown here is derived from an EMBL/GenBank/DDBJ whole genome shotgun (WGS) entry which is preliminary data.</text>
</comment>
<feature type="transmembrane region" description="Helical" evidence="8">
    <location>
        <begin position="543"/>
        <end position="560"/>
    </location>
</feature>
<sequence>MSWQLKKYLNFYRIHLLSFTLSPLIFSAIFWASNGRFRIRFIDSLFICVSAVTGTGLSTIDLSLLTVWQQTILVILELAGSPVTVAWMVVYIRRAFFRHHLAEVISTDAQRVAAMRQAPEENGLSVTPAMRKIGTPMSPLHHRRKVQELTSPHDESHVSNLNGSIACISSGTVAQAGLGRDRDATKLAISIPDFETHRMARLDTGEASPAPAELLAALTRRVFPDFHHNLHKTLPSAVTLVKRHAAGTTDTQTAGSRRPKRMRSLSLIATIAKEPYLGGLDHSEVMRLGGAEYHALNSLLWIIPLYYISILGIGIIAVAPYMMAPAWRDVFLPPEQHRKISPIWFSIFQCVNAMSNTGMSIVDQNMVPFRTAYLLIAVLIVCVLAGNTAFPIIIALLLGDLVLNIDNPTTDAIAPASRIALAFLSAAAVRSAGFQGVSIAALTPAVQILYLIMMYIAIYPIAMSVRVTNVYEENPLVIYEDNSMQTDPENSLDSAENRAALWAQRLMRHVRRQLSFDIWWLALSLLLLCIIEREALMNPENATWFNTFAIIGLSLGIPTGNSSFSGAFHTLSKLIICAVMLRGRHRGLPVALDRAVMLPYEFGNEQEGPKEQSSREAVIQSAKDRETSEMSSSSTRVFLADQ</sequence>
<feature type="transmembrane region" description="Helical" evidence="8">
    <location>
        <begin position="299"/>
        <end position="323"/>
    </location>
</feature>
<keyword evidence="3 8" id="KW-0812">Transmembrane</keyword>
<evidence type="ECO:0000256" key="6">
    <source>
        <dbReference type="ARBA" id="ARBA00023136"/>
    </source>
</evidence>
<keyword evidence="4 8" id="KW-1133">Transmembrane helix</keyword>
<dbReference type="EMBL" id="SGPJ01000012">
    <property type="protein sequence ID" value="THH02028.1"/>
    <property type="molecule type" value="Genomic_DNA"/>
</dbReference>
<comment type="subcellular location">
    <subcellularLocation>
        <location evidence="1">Membrane</location>
        <topology evidence="1">Multi-pass membrane protein</topology>
    </subcellularLocation>
</comment>
<organism evidence="9 10">
    <name type="scientific">Hermanssonia centrifuga</name>
    <dbReference type="NCBI Taxonomy" id="98765"/>
    <lineage>
        <taxon>Eukaryota</taxon>
        <taxon>Fungi</taxon>
        <taxon>Dikarya</taxon>
        <taxon>Basidiomycota</taxon>
        <taxon>Agaricomycotina</taxon>
        <taxon>Agaricomycetes</taxon>
        <taxon>Polyporales</taxon>
        <taxon>Meruliaceae</taxon>
        <taxon>Hermanssonia</taxon>
    </lineage>
</organism>
<feature type="transmembrane region" description="Helical" evidence="8">
    <location>
        <begin position="514"/>
        <end position="531"/>
    </location>
</feature>
<evidence type="ECO:0000256" key="2">
    <source>
        <dbReference type="ARBA" id="ARBA00022448"/>
    </source>
</evidence>
<evidence type="ECO:0000313" key="10">
    <source>
        <dbReference type="Proteomes" id="UP000309038"/>
    </source>
</evidence>
<evidence type="ECO:0000256" key="4">
    <source>
        <dbReference type="ARBA" id="ARBA00022989"/>
    </source>
</evidence>
<feature type="region of interest" description="Disordered" evidence="7">
    <location>
        <begin position="604"/>
        <end position="642"/>
    </location>
</feature>
<protein>
    <submittedName>
        <fullName evidence="9">Uncharacterized protein</fullName>
    </submittedName>
</protein>
<evidence type="ECO:0000256" key="5">
    <source>
        <dbReference type="ARBA" id="ARBA00023065"/>
    </source>
</evidence>